<protein>
    <submittedName>
        <fullName evidence="2">Uncharacterized protein</fullName>
    </submittedName>
</protein>
<sequence length="149" mass="16127">MSLFVRPPSPPPRVATPPLQYPSLPLPPRTTRKSKSCVDIRVHNHQPPPSSPRSQRSKHHGPRSPSLTSAVPYRSPPATPALATPPPPVPPIPAFLLAQPVAPKLAPPPPSAPKRLRTTSEHPLKKPPSTALMACTRFMPFRKSSTAVR</sequence>
<evidence type="ECO:0000256" key="1">
    <source>
        <dbReference type="SAM" id="MobiDB-lite"/>
    </source>
</evidence>
<accession>A0A9P7UYC3</accession>
<reference evidence="2" key="1">
    <citation type="journal article" date="2021" name="Genome Biol. Evol.">
        <title>The assembled and annotated genome of the fairy-ring fungus Marasmius oreades.</title>
        <authorList>
            <person name="Hiltunen M."/>
            <person name="Ament-Velasquez S.L."/>
            <person name="Johannesson H."/>
        </authorList>
    </citation>
    <scope>NUCLEOTIDE SEQUENCE</scope>
    <source>
        <strain evidence="2">03SP1</strain>
    </source>
</reference>
<dbReference type="Proteomes" id="UP001049176">
    <property type="component" value="Chromosome 2"/>
</dbReference>
<comment type="caution">
    <text evidence="2">The sequence shown here is derived from an EMBL/GenBank/DDBJ whole genome shotgun (WGS) entry which is preliminary data.</text>
</comment>
<feature type="region of interest" description="Disordered" evidence="1">
    <location>
        <begin position="102"/>
        <end position="137"/>
    </location>
</feature>
<feature type="region of interest" description="Disordered" evidence="1">
    <location>
        <begin position="1"/>
        <end position="87"/>
    </location>
</feature>
<dbReference type="RefSeq" id="XP_043013283.1">
    <property type="nucleotide sequence ID" value="XM_043148683.1"/>
</dbReference>
<feature type="compositionally biased region" description="Pro residues" evidence="1">
    <location>
        <begin position="74"/>
        <end position="87"/>
    </location>
</feature>
<gene>
    <name evidence="2" type="ORF">E1B28_004221</name>
</gene>
<evidence type="ECO:0000313" key="3">
    <source>
        <dbReference type="Proteomes" id="UP001049176"/>
    </source>
</evidence>
<proteinExistence type="predicted"/>
<dbReference type="GeneID" id="66073297"/>
<organism evidence="2 3">
    <name type="scientific">Marasmius oreades</name>
    <name type="common">fairy-ring Marasmius</name>
    <dbReference type="NCBI Taxonomy" id="181124"/>
    <lineage>
        <taxon>Eukaryota</taxon>
        <taxon>Fungi</taxon>
        <taxon>Dikarya</taxon>
        <taxon>Basidiomycota</taxon>
        <taxon>Agaricomycotina</taxon>
        <taxon>Agaricomycetes</taxon>
        <taxon>Agaricomycetidae</taxon>
        <taxon>Agaricales</taxon>
        <taxon>Marasmiineae</taxon>
        <taxon>Marasmiaceae</taxon>
        <taxon>Marasmius</taxon>
    </lineage>
</organism>
<dbReference type="KEGG" id="more:E1B28_004221"/>
<dbReference type="AlphaFoldDB" id="A0A9P7UYC3"/>
<evidence type="ECO:0000313" key="2">
    <source>
        <dbReference type="EMBL" id="KAG7096813.1"/>
    </source>
</evidence>
<name>A0A9P7UYC3_9AGAR</name>
<dbReference type="EMBL" id="CM032182">
    <property type="protein sequence ID" value="KAG7096813.1"/>
    <property type="molecule type" value="Genomic_DNA"/>
</dbReference>
<keyword evidence="3" id="KW-1185">Reference proteome</keyword>